<accession>A0A7W9ED48</accession>
<dbReference type="AlphaFoldDB" id="A0A7W9ED48"/>
<keyword evidence="2" id="KW-1185">Reference proteome</keyword>
<reference evidence="1 2" key="1">
    <citation type="submission" date="2020-08" db="EMBL/GenBank/DDBJ databases">
        <title>Genomic Encyclopedia of Type Strains, Phase IV (KMG-IV): sequencing the most valuable type-strain genomes for metagenomic binning, comparative biology and taxonomic classification.</title>
        <authorList>
            <person name="Goeker M."/>
        </authorList>
    </citation>
    <scope>NUCLEOTIDE SEQUENCE [LARGE SCALE GENOMIC DNA]</scope>
    <source>
        <strain evidence="1 2">DSM 25079</strain>
    </source>
</reference>
<dbReference type="Proteomes" id="UP000549617">
    <property type="component" value="Unassembled WGS sequence"/>
</dbReference>
<proteinExistence type="predicted"/>
<protein>
    <submittedName>
        <fullName evidence="1">Uncharacterized protein</fullName>
    </submittedName>
</protein>
<comment type="caution">
    <text evidence="1">The sequence shown here is derived from an EMBL/GenBank/DDBJ whole genome shotgun (WGS) entry which is preliminary data.</text>
</comment>
<gene>
    <name evidence="1" type="ORF">FHS49_000565</name>
</gene>
<sequence>MNWILLAGSLAGILGLALAAHWLGLGSDPRIRDEDHARRLAQEAHCGFEPVDIAVDRGGYAALLKDAGERHMLIRAHGNHFVSRMIEPPFFGRLNRRMLTIRLPERTFGEVTMDLGDRAAIWASGLRRAGGMNDG</sequence>
<dbReference type="EMBL" id="JACIJC010000001">
    <property type="protein sequence ID" value="MBB5684574.1"/>
    <property type="molecule type" value="Genomic_DNA"/>
</dbReference>
<dbReference type="RefSeq" id="WP_184015013.1">
    <property type="nucleotide sequence ID" value="NZ_JACIJC010000001.1"/>
</dbReference>
<evidence type="ECO:0000313" key="1">
    <source>
        <dbReference type="EMBL" id="MBB5684574.1"/>
    </source>
</evidence>
<evidence type="ECO:0000313" key="2">
    <source>
        <dbReference type="Proteomes" id="UP000549617"/>
    </source>
</evidence>
<organism evidence="1 2">
    <name type="scientific">Sphingobium boeckii</name>
    <dbReference type="NCBI Taxonomy" id="1082345"/>
    <lineage>
        <taxon>Bacteria</taxon>
        <taxon>Pseudomonadati</taxon>
        <taxon>Pseudomonadota</taxon>
        <taxon>Alphaproteobacteria</taxon>
        <taxon>Sphingomonadales</taxon>
        <taxon>Sphingomonadaceae</taxon>
        <taxon>Sphingobium</taxon>
    </lineage>
</organism>
<name>A0A7W9ED48_9SPHN</name>